<comment type="similarity">
    <text evidence="1">Belongs to the UPF0065 (bug) family.</text>
</comment>
<dbReference type="EMBL" id="JAEUXJ010000036">
    <property type="protein sequence ID" value="MBL6459384.1"/>
    <property type="molecule type" value="Genomic_DNA"/>
</dbReference>
<dbReference type="InterPro" id="IPR005064">
    <property type="entry name" value="BUG"/>
</dbReference>
<reference evidence="3 4" key="1">
    <citation type="submission" date="2021-01" db="EMBL/GenBank/DDBJ databases">
        <title>Belnapia mucosa sp. nov. and Belnapia arida sp. nov., isolated from the Tabernas Desert (Almeria, Spain).</title>
        <authorList>
            <person name="Molina-Menor E."/>
            <person name="Vidal-Verdu A."/>
            <person name="Calonge A."/>
            <person name="Satari L."/>
            <person name="Pereto Magraner J."/>
            <person name="Porcar Miralles M."/>
        </authorList>
    </citation>
    <scope>NUCLEOTIDE SEQUENCE [LARGE SCALE GENOMIC DNA]</scope>
    <source>
        <strain evidence="3 4">T6</strain>
    </source>
</reference>
<dbReference type="Gene3D" id="3.40.190.150">
    <property type="entry name" value="Bordetella uptake gene, domain 1"/>
    <property type="match status" value="1"/>
</dbReference>
<dbReference type="PANTHER" id="PTHR42928:SF5">
    <property type="entry name" value="BLR1237 PROTEIN"/>
    <property type="match status" value="1"/>
</dbReference>
<keyword evidence="4" id="KW-1185">Reference proteome</keyword>
<organism evidence="3 4">
    <name type="scientific">Belnapia mucosa</name>
    <dbReference type="NCBI Taxonomy" id="2804532"/>
    <lineage>
        <taxon>Bacteria</taxon>
        <taxon>Pseudomonadati</taxon>
        <taxon>Pseudomonadota</taxon>
        <taxon>Alphaproteobacteria</taxon>
        <taxon>Acetobacterales</taxon>
        <taxon>Roseomonadaceae</taxon>
        <taxon>Belnapia</taxon>
    </lineage>
</organism>
<comment type="caution">
    <text evidence="3">The sequence shown here is derived from an EMBL/GenBank/DDBJ whole genome shotgun (WGS) entry which is preliminary data.</text>
</comment>
<feature type="chain" id="PRO_5046030876" evidence="2">
    <location>
        <begin position="25"/>
        <end position="327"/>
    </location>
</feature>
<keyword evidence="2" id="KW-0732">Signal</keyword>
<evidence type="ECO:0000313" key="3">
    <source>
        <dbReference type="EMBL" id="MBL6459384.1"/>
    </source>
</evidence>
<dbReference type="Pfam" id="PF03401">
    <property type="entry name" value="TctC"/>
    <property type="match status" value="1"/>
</dbReference>
<name>A0ABS1VCJ7_9PROT</name>
<dbReference type="InterPro" id="IPR042100">
    <property type="entry name" value="Bug_dom1"/>
</dbReference>
<gene>
    <name evidence="3" type="ORF">JMJ55_29130</name>
</gene>
<sequence>MLTRRRLSATAATTGLMRPLVAYAQGTAWPGDRPIEVIVPVPPGGGLDAMARILMPHVCNHLGNGARFIIVSRPGAGTQIGNEAIFNAAPVGYTLGAITAPALPALPIERAVRYRTAEFTWIANVVEDPNAFFVDASSPLTSLADLAAAARGRPGGGLSYGSTGVGGDDHIAMLAYEAAQGLPAMVHVPFLGSAPATQALLGGHISLLVGNISEAIALQRDGRIRALGVAAPTRFSALPAVPTFREQGFDFIAGASRGFVATPGIPIGIRQRLEAAFTEALSDPAFRADAEKLAMPLRPLVGGAYASMIAEMDASLRALWQRHPWKE</sequence>
<dbReference type="PIRSF" id="PIRSF017082">
    <property type="entry name" value="YflP"/>
    <property type="match status" value="1"/>
</dbReference>
<dbReference type="CDD" id="cd07012">
    <property type="entry name" value="PBP2_Bug_TTT"/>
    <property type="match status" value="1"/>
</dbReference>
<evidence type="ECO:0000256" key="2">
    <source>
        <dbReference type="SAM" id="SignalP"/>
    </source>
</evidence>
<protein>
    <submittedName>
        <fullName evidence="3">Tripartite tricarboxylate transporter substrate binding protein</fullName>
    </submittedName>
</protein>
<evidence type="ECO:0000313" key="4">
    <source>
        <dbReference type="Proteomes" id="UP000606490"/>
    </source>
</evidence>
<proteinExistence type="inferred from homology"/>
<dbReference type="Proteomes" id="UP000606490">
    <property type="component" value="Unassembled WGS sequence"/>
</dbReference>
<dbReference type="SUPFAM" id="SSF53850">
    <property type="entry name" value="Periplasmic binding protein-like II"/>
    <property type="match status" value="1"/>
</dbReference>
<accession>A0ABS1VCJ7</accession>
<evidence type="ECO:0000256" key="1">
    <source>
        <dbReference type="ARBA" id="ARBA00006987"/>
    </source>
</evidence>
<dbReference type="PANTHER" id="PTHR42928">
    <property type="entry name" value="TRICARBOXYLATE-BINDING PROTEIN"/>
    <property type="match status" value="1"/>
</dbReference>
<feature type="signal peptide" evidence="2">
    <location>
        <begin position="1"/>
        <end position="24"/>
    </location>
</feature>
<dbReference type="Gene3D" id="3.40.190.10">
    <property type="entry name" value="Periplasmic binding protein-like II"/>
    <property type="match status" value="1"/>
</dbReference>